<evidence type="ECO:0000256" key="1">
    <source>
        <dbReference type="SAM" id="MobiDB-lite"/>
    </source>
</evidence>
<evidence type="ECO:0000313" key="2">
    <source>
        <dbReference type="EMBL" id="KAG1536199.1"/>
    </source>
</evidence>
<organism evidence="2 3">
    <name type="scientific">Rhizopus delemar</name>
    <dbReference type="NCBI Taxonomy" id="936053"/>
    <lineage>
        <taxon>Eukaryota</taxon>
        <taxon>Fungi</taxon>
        <taxon>Fungi incertae sedis</taxon>
        <taxon>Mucoromycota</taxon>
        <taxon>Mucoromycotina</taxon>
        <taxon>Mucoromycetes</taxon>
        <taxon>Mucorales</taxon>
        <taxon>Mucorineae</taxon>
        <taxon>Rhizopodaceae</taxon>
        <taxon>Rhizopus</taxon>
    </lineage>
</organism>
<dbReference type="EMBL" id="JAANIU010007980">
    <property type="protein sequence ID" value="KAG1536199.1"/>
    <property type="molecule type" value="Genomic_DNA"/>
</dbReference>
<reference evidence="2 3" key="1">
    <citation type="journal article" date="2020" name="Microb. Genom.">
        <title>Genetic diversity of clinical and environmental Mucorales isolates obtained from an investigation of mucormycosis cases among solid organ transplant recipients.</title>
        <authorList>
            <person name="Nguyen M.H."/>
            <person name="Kaul D."/>
            <person name="Muto C."/>
            <person name="Cheng S.J."/>
            <person name="Richter R.A."/>
            <person name="Bruno V.M."/>
            <person name="Liu G."/>
            <person name="Beyhan S."/>
            <person name="Sundermann A.J."/>
            <person name="Mounaud S."/>
            <person name="Pasculle A.W."/>
            <person name="Nierman W.C."/>
            <person name="Driscoll E."/>
            <person name="Cumbie R."/>
            <person name="Clancy C.J."/>
            <person name="Dupont C.L."/>
        </authorList>
    </citation>
    <scope>NUCLEOTIDE SEQUENCE [LARGE SCALE GENOMIC DNA]</scope>
    <source>
        <strain evidence="2 3">GL24</strain>
    </source>
</reference>
<proteinExistence type="predicted"/>
<comment type="caution">
    <text evidence="2">The sequence shown here is derived from an EMBL/GenBank/DDBJ whole genome shotgun (WGS) entry which is preliminary data.</text>
</comment>
<gene>
    <name evidence="2" type="ORF">G6F50_015129</name>
</gene>
<sequence>MSRLSRPGARAGVNARDLSSGLVAGGQHDENRGAQLATAGSRMDATKDSTWQGSSSSLRSRLHGGSAPMCGG</sequence>
<evidence type="ECO:0000313" key="3">
    <source>
        <dbReference type="Proteomes" id="UP000740926"/>
    </source>
</evidence>
<protein>
    <submittedName>
        <fullName evidence="2">Uncharacterized protein</fullName>
    </submittedName>
</protein>
<dbReference type="AlphaFoldDB" id="A0A9P6XZZ0"/>
<feature type="region of interest" description="Disordered" evidence="1">
    <location>
        <begin position="1"/>
        <end position="72"/>
    </location>
</feature>
<name>A0A9P6XZZ0_9FUNG</name>
<feature type="compositionally biased region" description="Low complexity" evidence="1">
    <location>
        <begin position="53"/>
        <end position="66"/>
    </location>
</feature>
<dbReference type="Proteomes" id="UP000740926">
    <property type="component" value="Unassembled WGS sequence"/>
</dbReference>
<accession>A0A9P6XZZ0</accession>
<keyword evidence="3" id="KW-1185">Reference proteome</keyword>